<comment type="caution">
    <text evidence="2">The sequence shown here is derived from an EMBL/GenBank/DDBJ whole genome shotgun (WGS) entry which is preliminary data.</text>
</comment>
<evidence type="ECO:0000313" key="3">
    <source>
        <dbReference type="Proteomes" id="UP001305779"/>
    </source>
</evidence>
<keyword evidence="3" id="KW-1185">Reference proteome</keyword>
<dbReference type="EMBL" id="JAXOVC010000010">
    <property type="protein sequence ID" value="KAK4496643.1"/>
    <property type="molecule type" value="Genomic_DNA"/>
</dbReference>
<proteinExistence type="predicted"/>
<evidence type="ECO:0000313" key="2">
    <source>
        <dbReference type="EMBL" id="KAK4496643.1"/>
    </source>
</evidence>
<accession>A0ABR0E5T7</accession>
<name>A0ABR0E5T7_ZASCE</name>
<protein>
    <recommendedName>
        <fullName evidence="1">Alkyl hydroperoxide reductase subunit C/ Thiol specific antioxidant domain-containing protein</fullName>
    </recommendedName>
</protein>
<dbReference type="SUPFAM" id="SSF52833">
    <property type="entry name" value="Thioredoxin-like"/>
    <property type="match status" value="1"/>
</dbReference>
<dbReference type="Proteomes" id="UP001305779">
    <property type="component" value="Unassembled WGS sequence"/>
</dbReference>
<reference evidence="2 3" key="1">
    <citation type="journal article" date="2023" name="G3 (Bethesda)">
        <title>A chromosome-level genome assembly of Zasmidium syzygii isolated from banana leaves.</title>
        <authorList>
            <person name="van Westerhoven A.C."/>
            <person name="Mehrabi R."/>
            <person name="Talebi R."/>
            <person name="Steentjes M.B.F."/>
            <person name="Corcolon B."/>
            <person name="Chong P.A."/>
            <person name="Kema G.H.J."/>
            <person name="Seidl M.F."/>
        </authorList>
    </citation>
    <scope>NUCLEOTIDE SEQUENCE [LARGE SCALE GENOMIC DNA]</scope>
    <source>
        <strain evidence="2 3">P124</strain>
    </source>
</reference>
<evidence type="ECO:0000259" key="1">
    <source>
        <dbReference type="Pfam" id="PF00578"/>
    </source>
</evidence>
<dbReference type="Gene3D" id="3.40.30.10">
    <property type="entry name" value="Glutaredoxin"/>
    <property type="match status" value="1"/>
</dbReference>
<organism evidence="2 3">
    <name type="scientific">Zasmidium cellare</name>
    <name type="common">Wine cellar mold</name>
    <name type="synonym">Racodium cellare</name>
    <dbReference type="NCBI Taxonomy" id="395010"/>
    <lineage>
        <taxon>Eukaryota</taxon>
        <taxon>Fungi</taxon>
        <taxon>Dikarya</taxon>
        <taxon>Ascomycota</taxon>
        <taxon>Pezizomycotina</taxon>
        <taxon>Dothideomycetes</taxon>
        <taxon>Dothideomycetidae</taxon>
        <taxon>Mycosphaerellales</taxon>
        <taxon>Mycosphaerellaceae</taxon>
        <taxon>Zasmidium</taxon>
    </lineage>
</organism>
<dbReference type="InterPro" id="IPR036249">
    <property type="entry name" value="Thioredoxin-like_sf"/>
</dbReference>
<gene>
    <name evidence="2" type="ORF">PRZ48_012625</name>
</gene>
<feature type="domain" description="Alkyl hydroperoxide reductase subunit C/ Thiol specific antioxidant" evidence="1">
    <location>
        <begin position="8"/>
        <end position="125"/>
    </location>
</feature>
<dbReference type="InterPro" id="IPR000866">
    <property type="entry name" value="AhpC/TSA"/>
</dbReference>
<sequence>MASPLSQLENFQKNSDFVFLVFYRGHWCPFCLNYIKSLATLVPSIKAAGGQPIIITAEDNPSSLDIVREKTGYKDAAISDPCHDLVNDLRRKTLIDLAITDRKGYPHGMVQPGVLVLGREGEVLYSWAIRPSLSNLGGAKDRPLLEEVWRDVEAVVQGREKVVKGVYGKQTFFQGIGMKLFG</sequence>
<dbReference type="Pfam" id="PF00578">
    <property type="entry name" value="AhpC-TSA"/>
    <property type="match status" value="1"/>
</dbReference>